<dbReference type="GeneID" id="116219128"/>
<evidence type="ECO:0000256" key="1">
    <source>
        <dbReference type="ARBA" id="ARBA00023157"/>
    </source>
</evidence>
<keyword evidence="1" id="KW-1015">Disulfide bond</keyword>
<name>A0A6P8EZU2_CLUHA</name>
<evidence type="ECO:0000313" key="3">
    <source>
        <dbReference type="Proteomes" id="UP000515152"/>
    </source>
</evidence>
<dbReference type="AlphaFoldDB" id="A0A6P8EZU2"/>
<accession>A0A6P8EZU2</accession>
<reference evidence="4" key="1">
    <citation type="submission" date="2025-08" db="UniProtKB">
        <authorList>
            <consortium name="RefSeq"/>
        </authorList>
    </citation>
    <scope>IDENTIFICATION</scope>
</reference>
<dbReference type="InterPro" id="IPR002181">
    <property type="entry name" value="Fibrinogen_a/b/g_C_dom"/>
</dbReference>
<dbReference type="NCBIfam" id="NF040941">
    <property type="entry name" value="GGGWT_bact"/>
    <property type="match status" value="1"/>
</dbReference>
<dbReference type="InterPro" id="IPR050373">
    <property type="entry name" value="Fibrinogen_C-term_domain"/>
</dbReference>
<dbReference type="Proteomes" id="UP000515152">
    <property type="component" value="Chromosome 24"/>
</dbReference>
<feature type="domain" description="Fibrinogen C-terminal" evidence="2">
    <location>
        <begin position="38"/>
        <end position="247"/>
    </location>
</feature>
<sequence length="248" mass="27997">MCPASPTLSPSNLVSLTLIRPPPRPSQATSGLFLTSNPAIRTAPVGCTTIYLGSWPWSKLDVYCDMETDGGGWTLFQRRMDGTLNFYRTWDHYKKGFGNKDGEHWLGLDNIHLLTKEGNYELRVDMEDWEGRKVYAQYTSFSVDPESLGYTLHLGGFIDGGAGNSMDGHAGMKFSTFDKDQDVYSCGNCAKLYLGAFWYGACHYANPNGVYRWEADTSPFAVGVEWYHFKGYNYSLKTISMKIRRLVY</sequence>
<evidence type="ECO:0000259" key="2">
    <source>
        <dbReference type="PROSITE" id="PS51406"/>
    </source>
</evidence>
<evidence type="ECO:0000313" key="4">
    <source>
        <dbReference type="RefSeq" id="XP_031417954.2"/>
    </source>
</evidence>
<proteinExistence type="predicted"/>
<dbReference type="KEGG" id="char:116219128"/>
<protein>
    <submittedName>
        <fullName evidence="4">Microfibril-associated glycoprotein 4-like</fullName>
    </submittedName>
</protein>
<dbReference type="GO" id="GO:0005615">
    <property type="term" value="C:extracellular space"/>
    <property type="evidence" value="ECO:0007669"/>
    <property type="project" value="TreeGrafter"/>
</dbReference>
<gene>
    <name evidence="4" type="primary">LOC116219128</name>
</gene>
<dbReference type="PROSITE" id="PS51406">
    <property type="entry name" value="FIBRINOGEN_C_2"/>
    <property type="match status" value="1"/>
</dbReference>
<dbReference type="SMART" id="SM00186">
    <property type="entry name" value="FBG"/>
    <property type="match status" value="1"/>
</dbReference>
<dbReference type="PANTHER" id="PTHR19143">
    <property type="entry name" value="FIBRINOGEN/TENASCIN/ANGIOPOEITIN"/>
    <property type="match status" value="1"/>
</dbReference>
<dbReference type="GO" id="GO:0048251">
    <property type="term" value="P:elastic fiber assembly"/>
    <property type="evidence" value="ECO:0007669"/>
    <property type="project" value="TreeGrafter"/>
</dbReference>
<dbReference type="Pfam" id="PF00147">
    <property type="entry name" value="Fibrinogen_C"/>
    <property type="match status" value="1"/>
</dbReference>
<dbReference type="FunFam" id="3.90.215.10:FF:000001">
    <property type="entry name" value="Tenascin isoform 1"/>
    <property type="match status" value="1"/>
</dbReference>
<keyword evidence="3" id="KW-1185">Reference proteome</keyword>
<dbReference type="OrthoDB" id="7735550at2759"/>
<organism evidence="3 4">
    <name type="scientific">Clupea harengus</name>
    <name type="common">Atlantic herring</name>
    <dbReference type="NCBI Taxonomy" id="7950"/>
    <lineage>
        <taxon>Eukaryota</taxon>
        <taxon>Metazoa</taxon>
        <taxon>Chordata</taxon>
        <taxon>Craniata</taxon>
        <taxon>Vertebrata</taxon>
        <taxon>Euteleostomi</taxon>
        <taxon>Actinopterygii</taxon>
        <taxon>Neopterygii</taxon>
        <taxon>Teleostei</taxon>
        <taxon>Clupei</taxon>
        <taxon>Clupeiformes</taxon>
        <taxon>Clupeoidei</taxon>
        <taxon>Clupeidae</taxon>
        <taxon>Clupea</taxon>
    </lineage>
</organism>
<dbReference type="PANTHER" id="PTHR19143:SF225">
    <property type="entry name" value="MICROFIBRIL-ASSOCIATED GLYCOPROTEIN 4"/>
    <property type="match status" value="1"/>
</dbReference>
<dbReference type="RefSeq" id="XP_031417954.2">
    <property type="nucleotide sequence ID" value="XM_031562094.2"/>
</dbReference>
<dbReference type="CDD" id="cd00087">
    <property type="entry name" value="FReD"/>
    <property type="match status" value="1"/>
</dbReference>